<dbReference type="RefSeq" id="WP_138318357.1">
    <property type="nucleotide sequence ID" value="NZ_VCBC01000003.1"/>
</dbReference>
<proteinExistence type="predicted"/>
<gene>
    <name evidence="3" type="ORF">FE810_01965</name>
</gene>
<keyword evidence="4" id="KW-1185">Reference proteome</keyword>
<evidence type="ECO:0000256" key="2">
    <source>
        <dbReference type="SAM" id="SignalP"/>
    </source>
</evidence>
<keyword evidence="1" id="KW-0812">Transmembrane</keyword>
<dbReference type="OrthoDB" id="6228957at2"/>
<comment type="caution">
    <text evidence="3">The sequence shown here is derived from an EMBL/GenBank/DDBJ whole genome shotgun (WGS) entry which is preliminary data.</text>
</comment>
<evidence type="ECO:0000313" key="3">
    <source>
        <dbReference type="EMBL" id="TLU67076.1"/>
    </source>
</evidence>
<organism evidence="3 4">
    <name type="scientific">Thalassotalea litorea</name>
    <dbReference type="NCBI Taxonomy" id="2020715"/>
    <lineage>
        <taxon>Bacteria</taxon>
        <taxon>Pseudomonadati</taxon>
        <taxon>Pseudomonadota</taxon>
        <taxon>Gammaproteobacteria</taxon>
        <taxon>Alteromonadales</taxon>
        <taxon>Colwelliaceae</taxon>
        <taxon>Thalassotalea</taxon>
    </lineage>
</organism>
<accession>A0A5R9IV83</accession>
<keyword evidence="1" id="KW-1133">Transmembrane helix</keyword>
<reference evidence="3 4" key="1">
    <citation type="submission" date="2019-05" db="EMBL/GenBank/DDBJ databases">
        <title>Genome sequences of Thalassotalea litorea 1K03283.</title>
        <authorList>
            <person name="Zhang D."/>
        </authorList>
    </citation>
    <scope>NUCLEOTIDE SEQUENCE [LARGE SCALE GENOMIC DNA]</scope>
    <source>
        <strain evidence="3 4">MCCC 1K03283</strain>
    </source>
</reference>
<evidence type="ECO:0000256" key="1">
    <source>
        <dbReference type="SAM" id="Phobius"/>
    </source>
</evidence>
<feature type="transmembrane region" description="Helical" evidence="1">
    <location>
        <begin position="206"/>
        <end position="225"/>
    </location>
</feature>
<dbReference type="Proteomes" id="UP000307790">
    <property type="component" value="Unassembled WGS sequence"/>
</dbReference>
<feature type="signal peptide" evidence="2">
    <location>
        <begin position="1"/>
        <end position="29"/>
    </location>
</feature>
<keyword evidence="1" id="KW-0472">Membrane</keyword>
<dbReference type="EMBL" id="VCBC01000003">
    <property type="protein sequence ID" value="TLU67076.1"/>
    <property type="molecule type" value="Genomic_DNA"/>
</dbReference>
<evidence type="ECO:0008006" key="5">
    <source>
        <dbReference type="Google" id="ProtNLM"/>
    </source>
</evidence>
<keyword evidence="2" id="KW-0732">Signal</keyword>
<protein>
    <recommendedName>
        <fullName evidence="5">PEP-CTERM sorting domain-containing protein</fullName>
    </recommendedName>
</protein>
<feature type="chain" id="PRO_5024363038" description="PEP-CTERM sorting domain-containing protein" evidence="2">
    <location>
        <begin position="30"/>
        <end position="234"/>
    </location>
</feature>
<sequence>MKPITRSIVEKLLTASILIIALSTQSAFATLVSLDFDGNDCSGVFNPNSSNFEESYFLRSGVSVEQRGFDDCWIFAEDLPEELISPVIGKFEPPFSELDDSSNMFPSIDGDEWTIDGNMTGNWNYNPGEDDPSIRFWVAKAGNGFTLYWEVSPEDFEAFCSPQDQINTFDCMSAAQTVTEGEWDTGGKDLSHITFYDSGLPPSEKIPLGSSLPLFLLSISCIIGLHRFRPNNKY</sequence>
<name>A0A5R9IV83_9GAMM</name>
<dbReference type="AlphaFoldDB" id="A0A5R9IV83"/>
<evidence type="ECO:0000313" key="4">
    <source>
        <dbReference type="Proteomes" id="UP000307790"/>
    </source>
</evidence>